<dbReference type="SUPFAM" id="SSF48208">
    <property type="entry name" value="Six-hairpin glycosidases"/>
    <property type="match status" value="1"/>
</dbReference>
<sequence length="427" mass="45459">MVSDPQAGLSRRGVLAGAAGVAGILGATQWWLTEHPGPISLLSQTIAWQRPGHRVFVQDPRDVVPSSRVLTDATSREELLAGEQEWRAAAPAWLRQGPFSVLADSAMLDLRVLSLGLPATAAGWSKRWRYVWPRDASTAAAALAVIGQPAGALANLSYLQQVQRADGWFQARYDPLTGKSPDDRTRQLDGVGWALWATDQVRRVLTSGADQAVASLADLVRRSTALILEVTDNGRQLPPAGPDYWEISERIVTLGTVAMLAAGLEAATHLLPILDDDPAPATAALRELDALREQHFAAFPRHADGDDPDVSIVFTMPPFRQEPAPGALEALVCLKPRITRSAGGLAPGSGWRDDGISWTPETALVASAFAGTGAGDNATYLLHWLENHRTAAGSLPEKVLASGAPAAVAPLSWTASLVLLTIPRLTP</sequence>
<evidence type="ECO:0000256" key="1">
    <source>
        <dbReference type="SAM" id="Phobius"/>
    </source>
</evidence>
<dbReference type="GO" id="GO:0004553">
    <property type="term" value="F:hydrolase activity, hydrolyzing O-glycosyl compounds"/>
    <property type="evidence" value="ECO:0007669"/>
    <property type="project" value="TreeGrafter"/>
</dbReference>
<dbReference type="Gene3D" id="1.50.10.10">
    <property type="match status" value="2"/>
</dbReference>
<organism evidence="2 3">
    <name type="scientific">Branchiibius hedensis</name>
    <dbReference type="NCBI Taxonomy" id="672460"/>
    <lineage>
        <taxon>Bacteria</taxon>
        <taxon>Bacillati</taxon>
        <taxon>Actinomycetota</taxon>
        <taxon>Actinomycetes</taxon>
        <taxon>Micrococcales</taxon>
        <taxon>Dermacoccaceae</taxon>
        <taxon>Branchiibius</taxon>
    </lineage>
</organism>
<feature type="transmembrane region" description="Helical" evidence="1">
    <location>
        <begin position="12"/>
        <end position="32"/>
    </location>
</feature>
<keyword evidence="1" id="KW-0812">Transmembrane</keyword>
<dbReference type="InterPro" id="IPR008928">
    <property type="entry name" value="6-hairpin_glycosidase_sf"/>
</dbReference>
<keyword evidence="1" id="KW-0472">Membrane</keyword>
<evidence type="ECO:0000313" key="3">
    <source>
        <dbReference type="Proteomes" id="UP000250028"/>
    </source>
</evidence>
<dbReference type="PANTHER" id="PTHR31616">
    <property type="entry name" value="TREHALASE"/>
    <property type="match status" value="1"/>
</dbReference>
<dbReference type="AlphaFoldDB" id="A0A2Y8ZWP7"/>
<dbReference type="PANTHER" id="PTHR31616:SF0">
    <property type="entry name" value="GLUCAN 1,4-ALPHA-GLUCOSIDASE"/>
    <property type="match status" value="1"/>
</dbReference>
<evidence type="ECO:0008006" key="4">
    <source>
        <dbReference type="Google" id="ProtNLM"/>
    </source>
</evidence>
<keyword evidence="1" id="KW-1133">Transmembrane helix</keyword>
<accession>A0A2Y8ZWP7</accession>
<evidence type="ECO:0000313" key="2">
    <source>
        <dbReference type="EMBL" id="SSA35956.1"/>
    </source>
</evidence>
<dbReference type="GO" id="GO:0005975">
    <property type="term" value="P:carbohydrate metabolic process"/>
    <property type="evidence" value="ECO:0007669"/>
    <property type="project" value="InterPro"/>
</dbReference>
<name>A0A2Y8ZWP7_9MICO</name>
<protein>
    <recommendedName>
        <fullName evidence="4">Glucoamylase (Glucan-1,4-alpha-glucosidase), GH15 family</fullName>
    </recommendedName>
</protein>
<dbReference type="Proteomes" id="UP000250028">
    <property type="component" value="Unassembled WGS sequence"/>
</dbReference>
<reference evidence="3" key="1">
    <citation type="submission" date="2016-10" db="EMBL/GenBank/DDBJ databases">
        <authorList>
            <person name="Varghese N."/>
            <person name="Submissions S."/>
        </authorList>
    </citation>
    <scope>NUCLEOTIDE SEQUENCE [LARGE SCALE GENOMIC DNA]</scope>
    <source>
        <strain evidence="3">DSM 22951</strain>
    </source>
</reference>
<keyword evidence="3" id="KW-1185">Reference proteome</keyword>
<dbReference type="InterPro" id="IPR012341">
    <property type="entry name" value="6hp_glycosidase-like_sf"/>
</dbReference>
<dbReference type="EMBL" id="UESZ01000001">
    <property type="protein sequence ID" value="SSA35956.1"/>
    <property type="molecule type" value="Genomic_DNA"/>
</dbReference>
<proteinExistence type="predicted"/>
<gene>
    <name evidence="2" type="ORF">SAMN04489750_3335</name>
</gene>